<dbReference type="RefSeq" id="WP_165604476.1">
    <property type="nucleotide sequence ID" value="NZ_BCTA01000072.1"/>
</dbReference>
<sequence>MTRRGMRPGAGMRAVAAVIGGCALVAMAALGLLAAHSTSRPATATPTMTVGATSRHSTPATAPVVGIAKPTIKGPAPLPSEEEAAK</sequence>
<evidence type="ECO:0000313" key="3">
    <source>
        <dbReference type="Proteomes" id="UP001207528"/>
    </source>
</evidence>
<dbReference type="Proteomes" id="UP001207528">
    <property type="component" value="Unassembled WGS sequence"/>
</dbReference>
<evidence type="ECO:0000313" key="2">
    <source>
        <dbReference type="EMBL" id="MCV7021835.1"/>
    </source>
</evidence>
<protein>
    <submittedName>
        <fullName evidence="2">Uncharacterized protein</fullName>
    </submittedName>
</protein>
<organism evidence="2 3">
    <name type="scientific">Mycolicibacterium novocastrense</name>
    <name type="common">Mycobacterium novocastrense</name>
    <dbReference type="NCBI Taxonomy" id="59813"/>
    <lineage>
        <taxon>Bacteria</taxon>
        <taxon>Bacillati</taxon>
        <taxon>Actinomycetota</taxon>
        <taxon>Actinomycetes</taxon>
        <taxon>Mycobacteriales</taxon>
        <taxon>Mycobacteriaceae</taxon>
        <taxon>Mycolicibacterium</taxon>
    </lineage>
</organism>
<gene>
    <name evidence="2" type="ORF">H7I77_00490</name>
</gene>
<accession>A0AAW5SCJ4</accession>
<proteinExistence type="predicted"/>
<name>A0AAW5SCJ4_MYCNV</name>
<reference evidence="2" key="2">
    <citation type="journal article" date="2022" name="BMC Genomics">
        <title>Comparative genome analysis of mycobacteria focusing on tRNA and non-coding RNA.</title>
        <authorList>
            <person name="Behra P.R.K."/>
            <person name="Pettersson B.M.F."/>
            <person name="Ramesh M."/>
            <person name="Das S."/>
            <person name="Dasgupta S."/>
            <person name="Kirsebom L.A."/>
        </authorList>
    </citation>
    <scope>NUCLEOTIDE SEQUENCE</scope>
    <source>
        <strain evidence="2">DSM 44203</strain>
    </source>
</reference>
<evidence type="ECO:0000256" key="1">
    <source>
        <dbReference type="SAM" id="MobiDB-lite"/>
    </source>
</evidence>
<feature type="compositionally biased region" description="Polar residues" evidence="1">
    <location>
        <begin position="38"/>
        <end position="60"/>
    </location>
</feature>
<comment type="caution">
    <text evidence="2">The sequence shown here is derived from an EMBL/GenBank/DDBJ whole genome shotgun (WGS) entry which is preliminary data.</text>
</comment>
<feature type="region of interest" description="Disordered" evidence="1">
    <location>
        <begin position="38"/>
        <end position="86"/>
    </location>
</feature>
<dbReference type="EMBL" id="JACKTI010000005">
    <property type="protein sequence ID" value="MCV7021835.1"/>
    <property type="molecule type" value="Genomic_DNA"/>
</dbReference>
<dbReference type="AlphaFoldDB" id="A0AAW5SCJ4"/>
<reference evidence="2" key="1">
    <citation type="submission" date="2020-07" db="EMBL/GenBank/DDBJ databases">
        <authorList>
            <person name="Pettersson B.M.F."/>
            <person name="Behra P.R.K."/>
            <person name="Ramesh M."/>
            <person name="Das S."/>
            <person name="Dasgupta S."/>
            <person name="Kirsebom L.A."/>
        </authorList>
    </citation>
    <scope>NUCLEOTIDE SEQUENCE</scope>
    <source>
        <strain evidence="2">DSM 44203</strain>
    </source>
</reference>